<dbReference type="OrthoDB" id="1686923at2759"/>
<name>A0A9J6B1R1_SOLCO</name>
<accession>A0A9J6B1R1</accession>
<dbReference type="AlphaFoldDB" id="A0A9J6B1R1"/>
<dbReference type="EMBL" id="JACXVP010000001">
    <property type="protein sequence ID" value="KAG5630514.1"/>
    <property type="molecule type" value="Genomic_DNA"/>
</dbReference>
<organism evidence="1 2">
    <name type="scientific">Solanum commersonii</name>
    <name type="common">Commerson's wild potato</name>
    <name type="synonym">Commerson's nightshade</name>
    <dbReference type="NCBI Taxonomy" id="4109"/>
    <lineage>
        <taxon>Eukaryota</taxon>
        <taxon>Viridiplantae</taxon>
        <taxon>Streptophyta</taxon>
        <taxon>Embryophyta</taxon>
        <taxon>Tracheophyta</taxon>
        <taxon>Spermatophyta</taxon>
        <taxon>Magnoliopsida</taxon>
        <taxon>eudicotyledons</taxon>
        <taxon>Gunneridae</taxon>
        <taxon>Pentapetalae</taxon>
        <taxon>asterids</taxon>
        <taxon>lamiids</taxon>
        <taxon>Solanales</taxon>
        <taxon>Solanaceae</taxon>
        <taxon>Solanoideae</taxon>
        <taxon>Solaneae</taxon>
        <taxon>Solanum</taxon>
    </lineage>
</organism>
<proteinExistence type="predicted"/>
<dbReference type="InterPro" id="IPR055298">
    <property type="entry name" value="AtLOH3-like"/>
</dbReference>
<dbReference type="PANTHER" id="PTHR11697">
    <property type="entry name" value="GENERAL TRANSCRIPTION FACTOR 2-RELATED ZINC FINGER PROTEIN"/>
    <property type="match status" value="1"/>
</dbReference>
<evidence type="ECO:0000313" key="1">
    <source>
        <dbReference type="EMBL" id="KAG5630514.1"/>
    </source>
</evidence>
<evidence type="ECO:0000313" key="2">
    <source>
        <dbReference type="Proteomes" id="UP000824120"/>
    </source>
</evidence>
<reference evidence="1 2" key="1">
    <citation type="submission" date="2020-09" db="EMBL/GenBank/DDBJ databases">
        <title>De no assembly of potato wild relative species, Solanum commersonii.</title>
        <authorList>
            <person name="Cho K."/>
        </authorList>
    </citation>
    <scope>NUCLEOTIDE SEQUENCE [LARGE SCALE GENOMIC DNA]</scope>
    <source>
        <strain evidence="1">LZ3.2</strain>
        <tissue evidence="1">Leaf</tissue>
    </source>
</reference>
<comment type="caution">
    <text evidence="1">The sequence shown here is derived from an EMBL/GenBank/DDBJ whole genome shotgun (WGS) entry which is preliminary data.</text>
</comment>
<sequence length="136" mass="15521">MAFLCTIAKNHLLVDNFFAIITNVLNVIGASFKHRDQLWDHQAEMLEQLLESSEVQSGKGLNQERGLQRPSDTPHVLDAIKCGGSNHNDRLQEGAFLSMINEFECVFLLHLMLKILRKEQDIVNAMVFLDTTKKRQ</sequence>
<gene>
    <name evidence="1" type="ORF">H5410_002231</name>
</gene>
<dbReference type="PANTHER" id="PTHR11697:SF230">
    <property type="entry name" value="ZINC FINGER, MYM DOMAIN CONTAINING 1"/>
    <property type="match status" value="1"/>
</dbReference>
<dbReference type="Proteomes" id="UP000824120">
    <property type="component" value="Chromosome 1"/>
</dbReference>
<keyword evidence="2" id="KW-1185">Reference proteome</keyword>
<protein>
    <submittedName>
        <fullName evidence="1">Uncharacterized protein</fullName>
    </submittedName>
</protein>